<dbReference type="PANTHER" id="PTHR45694:SF18">
    <property type="entry name" value="GLUTAREDOXIN-1-RELATED"/>
    <property type="match status" value="1"/>
</dbReference>
<proteinExistence type="inferred from homology"/>
<evidence type="ECO:0000256" key="7">
    <source>
        <dbReference type="RuleBase" id="RU364065"/>
    </source>
</evidence>
<dbReference type="Gene3D" id="3.40.30.10">
    <property type="entry name" value="Glutaredoxin"/>
    <property type="match status" value="1"/>
</dbReference>
<keyword evidence="5" id="KW-1015">Disulfide bond</keyword>
<evidence type="ECO:0000313" key="10">
    <source>
        <dbReference type="Proteomes" id="UP000268033"/>
    </source>
</evidence>
<dbReference type="PRINTS" id="PR00160">
    <property type="entry name" value="GLUTAREDOXIN"/>
</dbReference>
<dbReference type="InterPro" id="IPR011900">
    <property type="entry name" value="GRX_bact"/>
</dbReference>
<keyword evidence="6 7" id="KW-0676">Redox-active center</keyword>
<dbReference type="InterPro" id="IPR036249">
    <property type="entry name" value="Thioredoxin-like_sf"/>
</dbReference>
<reference evidence="9 10" key="1">
    <citation type="submission" date="2018-11" db="EMBL/GenBank/DDBJ databases">
        <title>Genomic Encyclopedia of Type Strains, Phase IV (KMG-IV): sequencing the most valuable type-strain genomes for metagenomic binning, comparative biology and taxonomic classification.</title>
        <authorList>
            <person name="Goeker M."/>
        </authorList>
    </citation>
    <scope>NUCLEOTIDE SEQUENCE [LARGE SCALE GENOMIC DNA]</scope>
    <source>
        <strain evidence="9 10">DSM 21945</strain>
    </source>
</reference>
<dbReference type="PANTHER" id="PTHR45694">
    <property type="entry name" value="GLUTAREDOXIN 2"/>
    <property type="match status" value="1"/>
</dbReference>
<dbReference type="STRING" id="584787.GCA_001247655_00630"/>
<dbReference type="PROSITE" id="PS51354">
    <property type="entry name" value="GLUTAREDOXIN_2"/>
    <property type="match status" value="1"/>
</dbReference>
<dbReference type="PROSITE" id="PS00195">
    <property type="entry name" value="GLUTAREDOXIN_1"/>
    <property type="match status" value="1"/>
</dbReference>
<dbReference type="Pfam" id="PF00462">
    <property type="entry name" value="Glutaredoxin"/>
    <property type="match status" value="1"/>
</dbReference>
<dbReference type="AlphaFoldDB" id="A0A3N1NWU0"/>
<evidence type="ECO:0000256" key="3">
    <source>
        <dbReference type="ARBA" id="ARBA00022982"/>
    </source>
</evidence>
<evidence type="ECO:0000256" key="6">
    <source>
        <dbReference type="ARBA" id="ARBA00023284"/>
    </source>
</evidence>
<dbReference type="GO" id="GO:0015038">
    <property type="term" value="F:glutathione disulfide oxidoreductase activity"/>
    <property type="evidence" value="ECO:0007669"/>
    <property type="project" value="UniProtKB-UniRule"/>
</dbReference>
<keyword evidence="7" id="KW-0963">Cytoplasm</keyword>
<evidence type="ECO:0000256" key="2">
    <source>
        <dbReference type="ARBA" id="ARBA00022448"/>
    </source>
</evidence>
<dbReference type="GO" id="GO:0034599">
    <property type="term" value="P:cellular response to oxidative stress"/>
    <property type="evidence" value="ECO:0007669"/>
    <property type="project" value="TreeGrafter"/>
</dbReference>
<dbReference type="NCBIfam" id="TIGR02181">
    <property type="entry name" value="GRX_bact"/>
    <property type="match status" value="1"/>
</dbReference>
<evidence type="ECO:0000256" key="5">
    <source>
        <dbReference type="ARBA" id="ARBA00023157"/>
    </source>
</evidence>
<sequence length="86" mass="9356">MADIVIYTKTGCPYCVRAKALLSEKQQAFEEICNDNAAERREKMLELTGGQSYTVPQIFINGQLIGGCSDLEALEAQGKLDALLSA</sequence>
<evidence type="ECO:0000256" key="1">
    <source>
        <dbReference type="ARBA" id="ARBA00007787"/>
    </source>
</evidence>
<keyword evidence="3 7" id="KW-0249">Electron transport</keyword>
<organism evidence="9 10">
    <name type="scientific">Gallaecimonas pentaromativorans</name>
    <dbReference type="NCBI Taxonomy" id="584787"/>
    <lineage>
        <taxon>Bacteria</taxon>
        <taxon>Pseudomonadati</taxon>
        <taxon>Pseudomonadota</taxon>
        <taxon>Gammaproteobacteria</taxon>
        <taxon>Enterobacterales</taxon>
        <taxon>Gallaecimonadaceae</taxon>
        <taxon>Gallaecimonas</taxon>
    </lineage>
</organism>
<dbReference type="InterPro" id="IPR002109">
    <property type="entry name" value="Glutaredoxin"/>
</dbReference>
<comment type="similarity">
    <text evidence="1 7">Belongs to the glutaredoxin family.</text>
</comment>
<feature type="domain" description="Glutaredoxin" evidence="8">
    <location>
        <begin position="4"/>
        <end position="65"/>
    </location>
</feature>
<dbReference type="GO" id="GO:0009263">
    <property type="term" value="P:deoxyribonucleotide biosynthetic process"/>
    <property type="evidence" value="ECO:0007669"/>
    <property type="project" value="UniProtKB-KW"/>
</dbReference>
<accession>A0A3N1NWU0</accession>
<dbReference type="InterPro" id="IPR011767">
    <property type="entry name" value="GLR_AS"/>
</dbReference>
<evidence type="ECO:0000256" key="4">
    <source>
        <dbReference type="ARBA" id="ARBA00023116"/>
    </source>
</evidence>
<gene>
    <name evidence="9" type="ORF">EDC28_107176</name>
</gene>
<evidence type="ECO:0000259" key="8">
    <source>
        <dbReference type="Pfam" id="PF00462"/>
    </source>
</evidence>
<comment type="caution">
    <text evidence="9">The sequence shown here is derived from an EMBL/GenBank/DDBJ whole genome shotgun (WGS) entry which is preliminary data.</text>
</comment>
<dbReference type="OrthoDB" id="9814618at2"/>
<comment type="function">
    <text evidence="7">Has a glutathione-disulfide oxidoreductase activity in the presence of NADPH and glutathione reductase. Reduces low molecular weight disulfides and proteins.</text>
</comment>
<name>A0A3N1NWU0_9GAMM</name>
<dbReference type="GO" id="GO:0045454">
    <property type="term" value="P:cell redox homeostasis"/>
    <property type="evidence" value="ECO:0007669"/>
    <property type="project" value="InterPro"/>
</dbReference>
<dbReference type="InterPro" id="IPR014025">
    <property type="entry name" value="Glutaredoxin_subgr"/>
</dbReference>
<evidence type="ECO:0000313" key="9">
    <source>
        <dbReference type="EMBL" id="ROQ24294.1"/>
    </source>
</evidence>
<dbReference type="CDD" id="cd03418">
    <property type="entry name" value="GRX_GRXb_1_3_like"/>
    <property type="match status" value="1"/>
</dbReference>
<dbReference type="RefSeq" id="WP_050659544.1">
    <property type="nucleotide sequence ID" value="NZ_JBLXAC010000010.1"/>
</dbReference>
<dbReference type="SUPFAM" id="SSF52833">
    <property type="entry name" value="Thioredoxin-like"/>
    <property type="match status" value="1"/>
</dbReference>
<protein>
    <recommendedName>
        <fullName evidence="7">Glutaredoxin</fullName>
    </recommendedName>
</protein>
<dbReference type="GO" id="GO:0005737">
    <property type="term" value="C:cytoplasm"/>
    <property type="evidence" value="ECO:0007669"/>
    <property type="project" value="TreeGrafter"/>
</dbReference>
<keyword evidence="10" id="KW-1185">Reference proteome</keyword>
<keyword evidence="2 7" id="KW-0813">Transport</keyword>
<keyword evidence="4" id="KW-0215">Deoxyribonucleotide synthesis</keyword>
<dbReference type="Proteomes" id="UP000268033">
    <property type="component" value="Unassembled WGS sequence"/>
</dbReference>
<dbReference type="EMBL" id="RJUL01000007">
    <property type="protein sequence ID" value="ROQ24294.1"/>
    <property type="molecule type" value="Genomic_DNA"/>
</dbReference>